<sequence length="82" mass="8837">MASMPLRAAAAARRQRRAGGGWLAEAFRCAVESSLPSHPSQIAHTQVSTEIVNCRENHPTVEELEKQKRSGDTGLCFSCGAL</sequence>
<reference evidence="1" key="2">
    <citation type="journal article" date="2015" name="Data Brief">
        <title>Shoot transcriptome of the giant reed, Arundo donax.</title>
        <authorList>
            <person name="Barrero R.A."/>
            <person name="Guerrero F.D."/>
            <person name="Moolhuijzen P."/>
            <person name="Goolsby J.A."/>
            <person name="Tidwell J."/>
            <person name="Bellgard S.E."/>
            <person name="Bellgard M.I."/>
        </authorList>
    </citation>
    <scope>NUCLEOTIDE SEQUENCE</scope>
    <source>
        <tissue evidence="1">Shoot tissue taken approximately 20 cm above the soil surface</tissue>
    </source>
</reference>
<reference evidence="1" key="1">
    <citation type="submission" date="2014-09" db="EMBL/GenBank/DDBJ databases">
        <authorList>
            <person name="Magalhaes I.L.F."/>
            <person name="Oliveira U."/>
            <person name="Santos F.R."/>
            <person name="Vidigal T.H.D.A."/>
            <person name="Brescovit A.D."/>
            <person name="Santos A.J."/>
        </authorList>
    </citation>
    <scope>NUCLEOTIDE SEQUENCE</scope>
    <source>
        <tissue evidence="1">Shoot tissue taken approximately 20 cm above the soil surface</tissue>
    </source>
</reference>
<dbReference type="EMBL" id="GBRH01246117">
    <property type="protein sequence ID" value="JAD51778.1"/>
    <property type="molecule type" value="Transcribed_RNA"/>
</dbReference>
<accession>A0A0A9APH3</accession>
<evidence type="ECO:0000313" key="1">
    <source>
        <dbReference type="EMBL" id="JAD51778.1"/>
    </source>
</evidence>
<proteinExistence type="predicted"/>
<organism evidence="1">
    <name type="scientific">Arundo donax</name>
    <name type="common">Giant reed</name>
    <name type="synonym">Donax arundinaceus</name>
    <dbReference type="NCBI Taxonomy" id="35708"/>
    <lineage>
        <taxon>Eukaryota</taxon>
        <taxon>Viridiplantae</taxon>
        <taxon>Streptophyta</taxon>
        <taxon>Embryophyta</taxon>
        <taxon>Tracheophyta</taxon>
        <taxon>Spermatophyta</taxon>
        <taxon>Magnoliopsida</taxon>
        <taxon>Liliopsida</taxon>
        <taxon>Poales</taxon>
        <taxon>Poaceae</taxon>
        <taxon>PACMAD clade</taxon>
        <taxon>Arundinoideae</taxon>
        <taxon>Arundineae</taxon>
        <taxon>Arundo</taxon>
    </lineage>
</organism>
<name>A0A0A9APH3_ARUDO</name>
<protein>
    <submittedName>
        <fullName evidence="1">Uncharacterized protein</fullName>
    </submittedName>
</protein>
<dbReference type="AlphaFoldDB" id="A0A0A9APH3"/>